<protein>
    <submittedName>
        <fullName evidence="2">Uncharacterized protein</fullName>
    </submittedName>
</protein>
<organism evidence="2 3">
    <name type="scientific">Gossypium stocksii</name>
    <dbReference type="NCBI Taxonomy" id="47602"/>
    <lineage>
        <taxon>Eukaryota</taxon>
        <taxon>Viridiplantae</taxon>
        <taxon>Streptophyta</taxon>
        <taxon>Embryophyta</taxon>
        <taxon>Tracheophyta</taxon>
        <taxon>Spermatophyta</taxon>
        <taxon>Magnoliopsida</taxon>
        <taxon>eudicotyledons</taxon>
        <taxon>Gunneridae</taxon>
        <taxon>Pentapetalae</taxon>
        <taxon>rosids</taxon>
        <taxon>malvids</taxon>
        <taxon>Malvales</taxon>
        <taxon>Malvaceae</taxon>
        <taxon>Malvoideae</taxon>
        <taxon>Gossypium</taxon>
    </lineage>
</organism>
<name>A0A9D3W255_9ROSI</name>
<accession>A0A9D3W255</accession>
<evidence type="ECO:0000256" key="1">
    <source>
        <dbReference type="SAM" id="MobiDB-lite"/>
    </source>
</evidence>
<evidence type="ECO:0000313" key="2">
    <source>
        <dbReference type="EMBL" id="KAH1106898.1"/>
    </source>
</evidence>
<sequence length="96" mass="10395">MLGVAGNKGGEVDVTSHGLNAFVEGFEQSVGGLNSGVKEADEEGIGDKSNSDQEDENVYLINVMYFLDGDGDEELQETRQNLKEVGGKPMEMLRKQ</sequence>
<gene>
    <name evidence="2" type="ORF">J1N35_010666</name>
</gene>
<evidence type="ECO:0000313" key="3">
    <source>
        <dbReference type="Proteomes" id="UP000828251"/>
    </source>
</evidence>
<dbReference type="Proteomes" id="UP000828251">
    <property type="component" value="Unassembled WGS sequence"/>
</dbReference>
<feature type="region of interest" description="Disordered" evidence="1">
    <location>
        <begin position="33"/>
        <end position="53"/>
    </location>
</feature>
<keyword evidence="3" id="KW-1185">Reference proteome</keyword>
<reference evidence="2 3" key="1">
    <citation type="journal article" date="2021" name="Plant Biotechnol. J.">
        <title>Multi-omics assisted identification of the key and species-specific regulatory components of drought-tolerant mechanisms in Gossypium stocksii.</title>
        <authorList>
            <person name="Yu D."/>
            <person name="Ke L."/>
            <person name="Zhang D."/>
            <person name="Wu Y."/>
            <person name="Sun Y."/>
            <person name="Mei J."/>
            <person name="Sun J."/>
            <person name="Sun Y."/>
        </authorList>
    </citation>
    <scope>NUCLEOTIDE SEQUENCE [LARGE SCALE GENOMIC DNA]</scope>
    <source>
        <strain evidence="3">cv. E1</strain>
        <tissue evidence="2">Leaf</tissue>
    </source>
</reference>
<dbReference type="OrthoDB" id="10571490at2759"/>
<dbReference type="EMBL" id="JAIQCV010000004">
    <property type="protein sequence ID" value="KAH1106898.1"/>
    <property type="molecule type" value="Genomic_DNA"/>
</dbReference>
<comment type="caution">
    <text evidence="2">The sequence shown here is derived from an EMBL/GenBank/DDBJ whole genome shotgun (WGS) entry which is preliminary data.</text>
</comment>
<dbReference type="AlphaFoldDB" id="A0A9D3W255"/>
<proteinExistence type="predicted"/>